<reference evidence="3 4" key="1">
    <citation type="submission" date="2020-07" db="EMBL/GenBank/DDBJ databases">
        <title>Sequencing the genomes of 1000 actinobacteria strains.</title>
        <authorList>
            <person name="Klenk H.-P."/>
        </authorList>
    </citation>
    <scope>NUCLEOTIDE SEQUENCE [LARGE SCALE GENOMIC DNA]</scope>
    <source>
        <strain evidence="3 4">DSM 24482</strain>
    </source>
</reference>
<name>A0A7Y9FDE1_9CELL</name>
<evidence type="ECO:0000259" key="1">
    <source>
        <dbReference type="Pfam" id="PF06283"/>
    </source>
</evidence>
<feature type="domain" description="ThuA-like" evidence="1">
    <location>
        <begin position="100"/>
        <end position="236"/>
    </location>
</feature>
<proteinExistence type="predicted"/>
<dbReference type="Gene3D" id="3.40.50.880">
    <property type="match status" value="1"/>
</dbReference>
<evidence type="ECO:0000313" key="4">
    <source>
        <dbReference type="Proteomes" id="UP000577956"/>
    </source>
</evidence>
<evidence type="ECO:0000313" key="5">
    <source>
        <dbReference type="Proteomes" id="UP000618382"/>
    </source>
</evidence>
<gene>
    <name evidence="3" type="ORF">BKA21_000863</name>
    <name evidence="2" type="ORF">Col01nite_24100</name>
</gene>
<dbReference type="Proteomes" id="UP000618382">
    <property type="component" value="Unassembled WGS sequence"/>
</dbReference>
<organism evidence="3 4">
    <name type="scientific">Cellulomonas oligotrophica</name>
    <dbReference type="NCBI Taxonomy" id="931536"/>
    <lineage>
        <taxon>Bacteria</taxon>
        <taxon>Bacillati</taxon>
        <taxon>Actinomycetota</taxon>
        <taxon>Actinomycetes</taxon>
        <taxon>Micrococcales</taxon>
        <taxon>Cellulomonadaceae</taxon>
        <taxon>Cellulomonas</taxon>
    </lineage>
</organism>
<dbReference type="RefSeq" id="WP_140460749.1">
    <property type="nucleotide sequence ID" value="NZ_BAABFI010000005.1"/>
</dbReference>
<dbReference type="PANTHER" id="PTHR40469:SF2">
    <property type="entry name" value="GALACTOSE-BINDING DOMAIN-LIKE SUPERFAMILY PROTEIN"/>
    <property type="match status" value="1"/>
</dbReference>
<sequence length="242" mass="25461">MGHQQLRAPAAPTRRALVLVGRGRYADPWHDTAATAGRLHPLLVDAGLAPAVHGTAPGLLGPDGLATREVGRPDLLVVVAGTGRVDPGFDGDDAAWSGFHAALAGLVADGVPLLALHASANAFHDAPGWSRLLGGRWVDDVSWHPPLGTARFDVADPEHPVTAGLGAVEAVDEQYLDLDVDPAAHVLLTTRHEGVDHPVVWVAPGPGRVVYDALGHDVRSWASPGRRDLVRRTVRWLVDAPG</sequence>
<accession>A0A7Y9FDE1</accession>
<evidence type="ECO:0000313" key="3">
    <source>
        <dbReference type="EMBL" id="NYD85314.1"/>
    </source>
</evidence>
<protein>
    <recommendedName>
        <fullName evidence="1">ThuA-like domain-containing protein</fullName>
    </recommendedName>
</protein>
<reference evidence="2 5" key="2">
    <citation type="submission" date="2021-01" db="EMBL/GenBank/DDBJ databases">
        <title>Whole genome shotgun sequence of Cellulomonas oligotrophica NBRC 109435.</title>
        <authorList>
            <person name="Komaki H."/>
            <person name="Tamura T."/>
        </authorList>
    </citation>
    <scope>NUCLEOTIDE SEQUENCE [LARGE SCALE GENOMIC DNA]</scope>
    <source>
        <strain evidence="2 5">NBRC 109435</strain>
    </source>
</reference>
<dbReference type="Pfam" id="PF06283">
    <property type="entry name" value="ThuA"/>
    <property type="match status" value="1"/>
</dbReference>
<dbReference type="PANTHER" id="PTHR40469">
    <property type="entry name" value="SECRETED GLYCOSYL HYDROLASE"/>
    <property type="match status" value="1"/>
</dbReference>
<keyword evidence="5" id="KW-1185">Reference proteome</keyword>
<comment type="caution">
    <text evidence="3">The sequence shown here is derived from an EMBL/GenBank/DDBJ whole genome shotgun (WGS) entry which is preliminary data.</text>
</comment>
<dbReference type="SUPFAM" id="SSF52317">
    <property type="entry name" value="Class I glutamine amidotransferase-like"/>
    <property type="match status" value="1"/>
</dbReference>
<dbReference type="Proteomes" id="UP000577956">
    <property type="component" value="Unassembled WGS sequence"/>
</dbReference>
<dbReference type="InterPro" id="IPR029010">
    <property type="entry name" value="ThuA-like"/>
</dbReference>
<evidence type="ECO:0000313" key="2">
    <source>
        <dbReference type="EMBL" id="GIG33251.1"/>
    </source>
</evidence>
<dbReference type="AlphaFoldDB" id="A0A7Y9FDE1"/>
<dbReference type="InterPro" id="IPR029062">
    <property type="entry name" value="Class_I_gatase-like"/>
</dbReference>
<dbReference type="EMBL" id="BONN01000006">
    <property type="protein sequence ID" value="GIG33251.1"/>
    <property type="molecule type" value="Genomic_DNA"/>
</dbReference>
<dbReference type="EMBL" id="JACCBK010000001">
    <property type="protein sequence ID" value="NYD85314.1"/>
    <property type="molecule type" value="Genomic_DNA"/>
</dbReference>